<organism evidence="1">
    <name type="scientific">marine sediment metagenome</name>
    <dbReference type="NCBI Taxonomy" id="412755"/>
    <lineage>
        <taxon>unclassified sequences</taxon>
        <taxon>metagenomes</taxon>
        <taxon>ecological metagenomes</taxon>
    </lineage>
</organism>
<accession>A0A0F8YHN9</accession>
<reference evidence="1" key="1">
    <citation type="journal article" date="2015" name="Nature">
        <title>Complex archaea that bridge the gap between prokaryotes and eukaryotes.</title>
        <authorList>
            <person name="Spang A."/>
            <person name="Saw J.H."/>
            <person name="Jorgensen S.L."/>
            <person name="Zaremba-Niedzwiedzka K."/>
            <person name="Martijn J."/>
            <person name="Lind A.E."/>
            <person name="van Eijk R."/>
            <person name="Schleper C."/>
            <person name="Guy L."/>
            <person name="Ettema T.J."/>
        </authorList>
    </citation>
    <scope>NUCLEOTIDE SEQUENCE</scope>
</reference>
<name>A0A0F8YHN9_9ZZZZ</name>
<protein>
    <submittedName>
        <fullName evidence="1">Uncharacterized protein</fullName>
    </submittedName>
</protein>
<dbReference type="AlphaFoldDB" id="A0A0F8YHN9"/>
<comment type="caution">
    <text evidence="1">The sequence shown here is derived from an EMBL/GenBank/DDBJ whole genome shotgun (WGS) entry which is preliminary data.</text>
</comment>
<dbReference type="EMBL" id="LAZR01066357">
    <property type="protein sequence ID" value="KKK53729.1"/>
    <property type="molecule type" value="Genomic_DNA"/>
</dbReference>
<dbReference type="Gene3D" id="1.20.1640.10">
    <property type="entry name" value="Multidrug efflux transporter AcrB transmembrane domain"/>
    <property type="match status" value="1"/>
</dbReference>
<proteinExistence type="predicted"/>
<dbReference type="GO" id="GO:0022857">
    <property type="term" value="F:transmembrane transporter activity"/>
    <property type="evidence" value="ECO:0007669"/>
    <property type="project" value="InterPro"/>
</dbReference>
<dbReference type="SUPFAM" id="SSF82693">
    <property type="entry name" value="Multidrug efflux transporter AcrB pore domain, PN1, PN2, PC1 and PC2 subdomains"/>
    <property type="match status" value="1"/>
</dbReference>
<sequence>MAAVRMPVDVFPDLTAPTVTIITEGHGMAPTVMESLVTFPIEWALNGMEDKAIAEAEKLDPTVARFYQLLKEGNQAEATELLESLPAHNRLIDAPRHMMTGDREKLFEHLESAFRDRNPQLIFAVTNPLLDPLRSDPRLQDLRSRMGLEP</sequence>
<dbReference type="Pfam" id="PF00873">
    <property type="entry name" value="ACR_tran"/>
    <property type="match status" value="1"/>
</dbReference>
<evidence type="ECO:0000313" key="1">
    <source>
        <dbReference type="EMBL" id="KKK53729.1"/>
    </source>
</evidence>
<dbReference type="GO" id="GO:0016020">
    <property type="term" value="C:membrane"/>
    <property type="evidence" value="ECO:0007669"/>
    <property type="project" value="InterPro"/>
</dbReference>
<dbReference type="InterPro" id="IPR001036">
    <property type="entry name" value="Acrflvin-R"/>
</dbReference>
<gene>
    <name evidence="1" type="ORF">LCGC14_3091850</name>
</gene>
<dbReference type="Gene3D" id="3.30.70.1430">
    <property type="entry name" value="Multidrug efflux transporter AcrB pore domain"/>
    <property type="match status" value="1"/>
</dbReference>